<dbReference type="PROSITE" id="PS50097">
    <property type="entry name" value="BTB"/>
    <property type="match status" value="1"/>
</dbReference>
<dbReference type="InterPro" id="IPR011333">
    <property type="entry name" value="SKP1/BTB/POZ_sf"/>
</dbReference>
<reference evidence="4" key="2">
    <citation type="submission" date="2022-06" db="UniProtKB">
        <authorList>
            <consortium name="EnsemblMetazoa"/>
        </authorList>
    </citation>
    <scope>IDENTIFICATION</scope>
    <source>
        <strain evidence="4">PS312</strain>
    </source>
</reference>
<dbReference type="SMART" id="SM00225">
    <property type="entry name" value="BTB"/>
    <property type="match status" value="1"/>
</dbReference>
<dbReference type="AlphaFoldDB" id="A0A2A6BK08"/>
<feature type="compositionally biased region" description="Polar residues" evidence="3">
    <location>
        <begin position="247"/>
        <end position="262"/>
    </location>
</feature>
<gene>
    <name evidence="4" type="primary">WBGene00098775</name>
</gene>
<dbReference type="Gene3D" id="1.10.20.10">
    <property type="entry name" value="Histone, subunit A"/>
    <property type="match status" value="1"/>
</dbReference>
<dbReference type="PROSITE" id="PS00018">
    <property type="entry name" value="EF_HAND_1"/>
    <property type="match status" value="1"/>
</dbReference>
<sequence length="1183" mass="132059">MIGSPKMSTRPYTFYPPPPDEYFIQAKLRKKPMMPPPGAPPLADPRERLLSLAEKSRRSIFTPNVRSSYCSPDAIPPRMGVKARNKSAQRASAVFTSEQSLPEKLSSALKSLRPGGLSHSASSSHVKNKASLKLMIVICHIVFQISGVVNADDVVFIPNNDQKPRDHRYSPNVKAQRKSRSIFLRNSPSQSEIHRLAQLEDPPLKDLEQIRALYKSSPNIATVDDGISHERPRERRYSHRYEEDTMTEMSSSTRSPTDSGYRSASRHIDNDHFTEDSASSASGSLGVCRKSTTVVLVNDDASPRSPSVTRGQHLRLRCNVHPEKDAKPSVLPFGSRDIVAVLQARRCRPYSHFLDSTTLPRFVSLLETPLLLLHEEISRLCTYSLKLTVEEVVTAIKVTFPLDVFSSCIKAGVQATTLFALSGTGALKKSMSRRADLNFCVGRVYRWLIDRMPNKPISDTVAVFLTATLECLLEELILRLIDSDSTRVLSVKEVDERLQGHKSLIEFFLATDSVARRRCSPMIAISDLIDEVHDIREKIVVESDGSLCGKTAKRCPIRLSRNGIRALHFYVSQSGAYKPSENVPIADWVRIIYAYAEHRMSFTVDDCDVQQASRLLLHTFCPPVGVHFWRHDVSSETTIGEARKAFAFQLISTANPDNIREAADMLEPDKLSARNAFGLCPLSEAIVQANADAASALLSSNCPVNCSVPSPRVDRRPYLLKEYTGWTPLTWSVAIQKYNLVQILLNAKADVENENMVKESPLQVAVQLNHAECTRTLLEKGADPFKSSVVYDSNHAHFKSSTCPGKVDYDVNSGCASALALAAARGNDTLLRALIHRVTDQKSKSVSVNDFLSGGKSREPLESRTEFDALPKETKLALQEAMYYAVETGRPTMAVDIKESVTGLNWNMYIWTKALQTSLEQRRMDLIEKVLADFGAKLAAEISEETIADCLHVLFGIIRWQCTLPEGDPTCAAAAVSRLHHYAKDAPDDSKSSNSTSHRPLIDSNFINNQQFSDVKFMVGDRPIYGHRIVLINASERFRDLLLSRSRDDVVHIDDVSYSVFLAMLEFVYTGDLREIGDIRNVLPLLPASKAYGLPSLHTQAIALLAKRINDNNFADLYAYGIEHSIEELVSKCERHLLENFAILVAEAPVRRLILEKRRDYFVPSALTKRIVRMFGAARVSKH</sequence>
<dbReference type="OrthoDB" id="2316821at2759"/>
<dbReference type="Gene3D" id="3.30.710.10">
    <property type="entry name" value="Potassium Channel Kv1.1, Chain A"/>
    <property type="match status" value="1"/>
</dbReference>
<keyword evidence="2" id="KW-0040">ANK repeat</keyword>
<dbReference type="PANTHER" id="PTHR46071:SF2">
    <property type="entry name" value="ANKYRIN REPEAT AND BTB_POZ DOMAIN-CONTAINING PROTEIN 2-LIKE PROTEIN"/>
    <property type="match status" value="1"/>
</dbReference>
<accession>A0A8R1YA21</accession>
<dbReference type="SUPFAM" id="SSF48403">
    <property type="entry name" value="Ankyrin repeat"/>
    <property type="match status" value="1"/>
</dbReference>
<dbReference type="InterPro" id="IPR000210">
    <property type="entry name" value="BTB/POZ_dom"/>
</dbReference>
<evidence type="ECO:0000313" key="4">
    <source>
        <dbReference type="EnsemblMetazoa" id="PPA09221.1"/>
    </source>
</evidence>
<evidence type="ECO:0000256" key="1">
    <source>
        <dbReference type="ARBA" id="ARBA00022737"/>
    </source>
</evidence>
<dbReference type="InterPro" id="IPR036770">
    <property type="entry name" value="Ankyrin_rpt-contain_sf"/>
</dbReference>
<dbReference type="InterPro" id="IPR018247">
    <property type="entry name" value="EF_Hand_1_Ca_BS"/>
</dbReference>
<organism evidence="4 5">
    <name type="scientific">Pristionchus pacificus</name>
    <name type="common">Parasitic nematode worm</name>
    <dbReference type="NCBI Taxonomy" id="54126"/>
    <lineage>
        <taxon>Eukaryota</taxon>
        <taxon>Metazoa</taxon>
        <taxon>Ecdysozoa</taxon>
        <taxon>Nematoda</taxon>
        <taxon>Chromadorea</taxon>
        <taxon>Rhabditida</taxon>
        <taxon>Rhabditina</taxon>
        <taxon>Diplogasteromorpha</taxon>
        <taxon>Diplogasteroidea</taxon>
        <taxon>Neodiplogasteridae</taxon>
        <taxon>Pristionchus</taxon>
    </lineage>
</organism>
<evidence type="ECO:0000256" key="2">
    <source>
        <dbReference type="ARBA" id="ARBA00023043"/>
    </source>
</evidence>
<dbReference type="Pfam" id="PF12796">
    <property type="entry name" value="Ank_2"/>
    <property type="match status" value="1"/>
</dbReference>
<dbReference type="PROSITE" id="PS50088">
    <property type="entry name" value="ANK_REPEAT"/>
    <property type="match status" value="2"/>
</dbReference>
<dbReference type="Pfam" id="PF26281">
    <property type="entry name" value="Histone_ABTB"/>
    <property type="match status" value="1"/>
</dbReference>
<keyword evidence="1" id="KW-0677">Repeat</keyword>
<feature type="region of interest" description="Disordered" evidence="3">
    <location>
        <begin position="241"/>
        <end position="265"/>
    </location>
</feature>
<dbReference type="InterPro" id="IPR059008">
    <property type="entry name" value="ABTB2/3_histone"/>
</dbReference>
<evidence type="ECO:0000256" key="3">
    <source>
        <dbReference type="SAM" id="MobiDB-lite"/>
    </source>
</evidence>
<dbReference type="SUPFAM" id="SSF47113">
    <property type="entry name" value="Histone-fold"/>
    <property type="match status" value="1"/>
</dbReference>
<dbReference type="InterPro" id="IPR052089">
    <property type="entry name" value="Ankyrin-BTB/POZ_domain"/>
</dbReference>
<dbReference type="EnsemblMetazoa" id="PPA09221.1">
    <property type="protein sequence ID" value="PPA09221.1"/>
    <property type="gene ID" value="WBGene00098775"/>
</dbReference>
<dbReference type="SMART" id="SM00248">
    <property type="entry name" value="ANK"/>
    <property type="match status" value="4"/>
</dbReference>
<dbReference type="GO" id="GO:0046982">
    <property type="term" value="F:protein heterodimerization activity"/>
    <property type="evidence" value="ECO:0007669"/>
    <property type="project" value="InterPro"/>
</dbReference>
<dbReference type="PANTHER" id="PTHR46071">
    <property type="entry name" value="ANKYRIN REPEAT AND BTB/POZ DOMAIN-CONTAINING"/>
    <property type="match status" value="1"/>
</dbReference>
<dbReference type="SUPFAM" id="SSF54695">
    <property type="entry name" value="POZ domain"/>
    <property type="match status" value="1"/>
</dbReference>
<accession>A0A2A6BK08</accession>
<dbReference type="Proteomes" id="UP000005239">
    <property type="component" value="Unassembled WGS sequence"/>
</dbReference>
<reference evidence="5" key="1">
    <citation type="journal article" date="2008" name="Nat. Genet.">
        <title>The Pristionchus pacificus genome provides a unique perspective on nematode lifestyle and parasitism.</title>
        <authorList>
            <person name="Dieterich C."/>
            <person name="Clifton S.W."/>
            <person name="Schuster L.N."/>
            <person name="Chinwalla A."/>
            <person name="Delehaunty K."/>
            <person name="Dinkelacker I."/>
            <person name="Fulton L."/>
            <person name="Fulton R."/>
            <person name="Godfrey J."/>
            <person name="Minx P."/>
            <person name="Mitreva M."/>
            <person name="Roeseler W."/>
            <person name="Tian H."/>
            <person name="Witte H."/>
            <person name="Yang S.P."/>
            <person name="Wilson R.K."/>
            <person name="Sommer R.J."/>
        </authorList>
    </citation>
    <scope>NUCLEOTIDE SEQUENCE [LARGE SCALE GENOMIC DNA]</scope>
    <source>
        <strain evidence="5">PS312</strain>
    </source>
</reference>
<evidence type="ECO:0000313" key="5">
    <source>
        <dbReference type="Proteomes" id="UP000005239"/>
    </source>
</evidence>
<name>A0A2A6BK08_PRIPA</name>
<dbReference type="PROSITE" id="PS50297">
    <property type="entry name" value="ANK_REP_REGION"/>
    <property type="match status" value="1"/>
</dbReference>
<protein>
    <submittedName>
        <fullName evidence="4">Ankyrin repeat-containing protein</fullName>
    </submittedName>
</protein>
<dbReference type="Gene3D" id="1.25.40.20">
    <property type="entry name" value="Ankyrin repeat-containing domain"/>
    <property type="match status" value="1"/>
</dbReference>
<dbReference type="InterPro" id="IPR009072">
    <property type="entry name" value="Histone-fold"/>
</dbReference>
<keyword evidence="5" id="KW-1185">Reference proteome</keyword>
<dbReference type="Pfam" id="PF00651">
    <property type="entry name" value="BTB"/>
    <property type="match status" value="1"/>
</dbReference>
<dbReference type="InterPro" id="IPR002110">
    <property type="entry name" value="Ankyrin_rpt"/>
</dbReference>
<proteinExistence type="predicted"/>